<dbReference type="SUPFAM" id="SSF54117">
    <property type="entry name" value="Interleukin 8-like chemokines"/>
    <property type="match status" value="1"/>
</dbReference>
<dbReference type="Proteomes" id="UP000314294">
    <property type="component" value="Unassembled WGS sequence"/>
</dbReference>
<dbReference type="InterPro" id="IPR039809">
    <property type="entry name" value="Chemokine_b/g/d"/>
</dbReference>
<dbReference type="Gene3D" id="2.40.50.40">
    <property type="match status" value="1"/>
</dbReference>
<dbReference type="AlphaFoldDB" id="A0A4Z2EFK2"/>
<name>A0A4Z2EFK2_9TELE</name>
<dbReference type="GO" id="GO:0005615">
    <property type="term" value="C:extracellular space"/>
    <property type="evidence" value="ECO:0007669"/>
    <property type="project" value="UniProtKB-KW"/>
</dbReference>
<dbReference type="SMART" id="SM00199">
    <property type="entry name" value="SCY"/>
    <property type="match status" value="1"/>
</dbReference>
<keyword evidence="5" id="KW-1185">Reference proteome</keyword>
<reference evidence="4 5" key="1">
    <citation type="submission" date="2019-03" db="EMBL/GenBank/DDBJ databases">
        <title>First draft genome of Liparis tanakae, snailfish: a comprehensive survey of snailfish specific genes.</title>
        <authorList>
            <person name="Kim W."/>
            <person name="Song I."/>
            <person name="Jeong J.-H."/>
            <person name="Kim D."/>
            <person name="Kim S."/>
            <person name="Ryu S."/>
            <person name="Song J.Y."/>
            <person name="Lee S.K."/>
        </authorList>
    </citation>
    <scope>NUCLEOTIDE SEQUENCE [LARGE SCALE GENOMIC DNA]</scope>
    <source>
        <tissue evidence="4">Muscle</tissue>
    </source>
</reference>
<keyword evidence="2" id="KW-0732">Signal</keyword>
<evidence type="ECO:0000313" key="5">
    <source>
        <dbReference type="Proteomes" id="UP000314294"/>
    </source>
</evidence>
<accession>A0A4Z2EFK2</accession>
<gene>
    <name evidence="4" type="primary">CCL4L1</name>
    <name evidence="4" type="ORF">EYF80_062603</name>
</gene>
<keyword evidence="1" id="KW-0202">Cytokine</keyword>
<protein>
    <submittedName>
        <fullName evidence="4">C-C motif chemokine 4-like</fullName>
    </submittedName>
</protein>
<evidence type="ECO:0000259" key="3">
    <source>
        <dbReference type="SMART" id="SM00199"/>
    </source>
</evidence>
<comment type="caution">
    <text evidence="4">The sequence shown here is derived from an EMBL/GenBank/DDBJ whole genome shotgun (WGS) entry which is preliminary data.</text>
</comment>
<dbReference type="OrthoDB" id="9447832at2759"/>
<dbReference type="InterPro" id="IPR001811">
    <property type="entry name" value="Chemokine_IL8-like_dom"/>
</dbReference>
<evidence type="ECO:0000256" key="2">
    <source>
        <dbReference type="SAM" id="SignalP"/>
    </source>
</evidence>
<evidence type="ECO:0000256" key="1">
    <source>
        <dbReference type="ARBA" id="ARBA00022514"/>
    </source>
</evidence>
<feature type="chain" id="PRO_5021346410" evidence="2">
    <location>
        <begin position="25"/>
        <end position="103"/>
    </location>
</feature>
<feature type="domain" description="Chemokine interleukin-8-like" evidence="3">
    <location>
        <begin position="34"/>
        <end position="92"/>
    </location>
</feature>
<dbReference type="GO" id="GO:0008009">
    <property type="term" value="F:chemokine activity"/>
    <property type="evidence" value="ECO:0007669"/>
    <property type="project" value="InterPro"/>
</dbReference>
<evidence type="ECO:0000313" key="4">
    <source>
        <dbReference type="EMBL" id="TNN27254.1"/>
    </source>
</evidence>
<dbReference type="CDD" id="cd00272">
    <property type="entry name" value="Chemokine_CC"/>
    <property type="match status" value="1"/>
</dbReference>
<organism evidence="4 5">
    <name type="scientific">Liparis tanakae</name>
    <name type="common">Tanaka's snailfish</name>
    <dbReference type="NCBI Taxonomy" id="230148"/>
    <lineage>
        <taxon>Eukaryota</taxon>
        <taxon>Metazoa</taxon>
        <taxon>Chordata</taxon>
        <taxon>Craniata</taxon>
        <taxon>Vertebrata</taxon>
        <taxon>Euteleostomi</taxon>
        <taxon>Actinopterygii</taxon>
        <taxon>Neopterygii</taxon>
        <taxon>Teleostei</taxon>
        <taxon>Neoteleostei</taxon>
        <taxon>Acanthomorphata</taxon>
        <taxon>Eupercaria</taxon>
        <taxon>Perciformes</taxon>
        <taxon>Cottioidei</taxon>
        <taxon>Cottales</taxon>
        <taxon>Liparidae</taxon>
        <taxon>Liparis</taxon>
    </lineage>
</organism>
<feature type="signal peptide" evidence="2">
    <location>
        <begin position="1"/>
        <end position="24"/>
    </location>
</feature>
<dbReference type="GO" id="GO:0006955">
    <property type="term" value="P:immune response"/>
    <property type="evidence" value="ECO:0007669"/>
    <property type="project" value="InterPro"/>
</dbReference>
<dbReference type="EMBL" id="SRLO01008621">
    <property type="protein sequence ID" value="TNN27254.1"/>
    <property type="molecule type" value="Genomic_DNA"/>
</dbReference>
<dbReference type="PANTHER" id="PTHR12015">
    <property type="entry name" value="SMALL INDUCIBLE CYTOKINE A"/>
    <property type="match status" value="1"/>
</dbReference>
<dbReference type="Pfam" id="PF00048">
    <property type="entry name" value="IL8"/>
    <property type="match status" value="1"/>
</dbReference>
<dbReference type="InterPro" id="IPR036048">
    <property type="entry name" value="Interleukin_8-like_sf"/>
</dbReference>
<sequence length="103" mass="11807">MMMMMMMKNPVALMTCSLLFLSLAVPTYQGSFGPDECCFKFISTRLPRNKVVSHKFTDERCSMDGVFFTMMNGAKLCADPSEPWVEFLVKARERRSNQPGRHL</sequence>
<proteinExistence type="predicted"/>